<dbReference type="EnsemblMetazoa" id="GAUT037298-RA">
    <property type="protein sequence ID" value="GAUT037298-PA"/>
    <property type="gene ID" value="GAUT037298"/>
</dbReference>
<proteinExistence type="predicted"/>
<reference evidence="1" key="1">
    <citation type="submission" date="2020-05" db="UniProtKB">
        <authorList>
            <consortium name="EnsemblMetazoa"/>
        </authorList>
    </citation>
    <scope>IDENTIFICATION</scope>
    <source>
        <strain evidence="1">TTRI</strain>
    </source>
</reference>
<dbReference type="AlphaFoldDB" id="A0A1A9VHB8"/>
<sequence length="115" mass="12817">MYAVVCRNIFGVTTRCKQSTAKYTTCNGPHKSTFDQCPRHAVSFVLALESLPEITTSIFQTRSAKAHRLHRATSKPIALVPAVTNILNNAIALSVPKEYSQMRDKPLSYCVKNMM</sequence>
<dbReference type="Proteomes" id="UP000078200">
    <property type="component" value="Unassembled WGS sequence"/>
</dbReference>
<dbReference type="VEuPathDB" id="VectorBase:GAUT037298"/>
<name>A0A1A9VHB8_GLOAU</name>
<keyword evidence="2" id="KW-1185">Reference proteome</keyword>
<evidence type="ECO:0000313" key="1">
    <source>
        <dbReference type="EnsemblMetazoa" id="GAUT037298-PA"/>
    </source>
</evidence>
<protein>
    <submittedName>
        <fullName evidence="1">Uncharacterized protein</fullName>
    </submittedName>
</protein>
<organism evidence="1 2">
    <name type="scientific">Glossina austeni</name>
    <name type="common">Savannah tsetse fly</name>
    <dbReference type="NCBI Taxonomy" id="7395"/>
    <lineage>
        <taxon>Eukaryota</taxon>
        <taxon>Metazoa</taxon>
        <taxon>Ecdysozoa</taxon>
        <taxon>Arthropoda</taxon>
        <taxon>Hexapoda</taxon>
        <taxon>Insecta</taxon>
        <taxon>Pterygota</taxon>
        <taxon>Neoptera</taxon>
        <taxon>Endopterygota</taxon>
        <taxon>Diptera</taxon>
        <taxon>Brachycera</taxon>
        <taxon>Muscomorpha</taxon>
        <taxon>Hippoboscoidea</taxon>
        <taxon>Glossinidae</taxon>
        <taxon>Glossina</taxon>
    </lineage>
</organism>
<accession>A0A1A9VHB8</accession>
<evidence type="ECO:0000313" key="2">
    <source>
        <dbReference type="Proteomes" id="UP000078200"/>
    </source>
</evidence>